<dbReference type="EMBL" id="CM034399">
    <property type="protein sequence ID" value="KAJ0176819.1"/>
    <property type="molecule type" value="Genomic_DNA"/>
</dbReference>
<comment type="caution">
    <text evidence="1">The sequence shown here is derived from an EMBL/GenBank/DDBJ whole genome shotgun (WGS) entry which is preliminary data.</text>
</comment>
<name>A0ACC1CYL8_9NEOP</name>
<keyword evidence="2" id="KW-1185">Reference proteome</keyword>
<evidence type="ECO:0000313" key="2">
    <source>
        <dbReference type="Proteomes" id="UP000824533"/>
    </source>
</evidence>
<dbReference type="Proteomes" id="UP000824533">
    <property type="component" value="Linkage Group LG13"/>
</dbReference>
<accession>A0ACC1CYL8</accession>
<proteinExistence type="predicted"/>
<evidence type="ECO:0000313" key="1">
    <source>
        <dbReference type="EMBL" id="KAJ0176819.1"/>
    </source>
</evidence>
<gene>
    <name evidence="1" type="ORF">K1T71_007998</name>
</gene>
<organism evidence="1 2">
    <name type="scientific">Dendrolimus kikuchii</name>
    <dbReference type="NCBI Taxonomy" id="765133"/>
    <lineage>
        <taxon>Eukaryota</taxon>
        <taxon>Metazoa</taxon>
        <taxon>Ecdysozoa</taxon>
        <taxon>Arthropoda</taxon>
        <taxon>Hexapoda</taxon>
        <taxon>Insecta</taxon>
        <taxon>Pterygota</taxon>
        <taxon>Neoptera</taxon>
        <taxon>Endopterygota</taxon>
        <taxon>Lepidoptera</taxon>
        <taxon>Glossata</taxon>
        <taxon>Ditrysia</taxon>
        <taxon>Bombycoidea</taxon>
        <taxon>Lasiocampidae</taxon>
        <taxon>Dendrolimus</taxon>
    </lineage>
</organism>
<reference evidence="1 2" key="1">
    <citation type="journal article" date="2021" name="Front. Genet.">
        <title>Chromosome-Level Genome Assembly Reveals Significant Gene Expansion in the Toll and IMD Signaling Pathways of Dendrolimus kikuchii.</title>
        <authorList>
            <person name="Zhou J."/>
            <person name="Wu P."/>
            <person name="Xiong Z."/>
            <person name="Liu N."/>
            <person name="Zhao N."/>
            <person name="Ji M."/>
            <person name="Qiu Y."/>
            <person name="Yang B."/>
        </authorList>
    </citation>
    <scope>NUCLEOTIDE SEQUENCE [LARGE SCALE GENOMIC DNA]</scope>
    <source>
        <strain evidence="1">Ann1</strain>
    </source>
</reference>
<sequence length="612" mass="67328">MSSENSDSGASIALSLVAQFDDINRLNNVLNDGAAEECFLAFVKQMDWVRTQWAATQAEAERLQTELDEALRTLAKWEAKFAHVRKLLDGEKRERNIVMKKYNELSKLLDMARDLLFNDNRAKLNDETLQKLAFLNGTAQQDHNARLNGAPELNSTGTLLSEMSYSRSEDDLDLSLASTRRSWVQRGAWNARESQPASKKRRSSTSSATKTVELQGGKVLATATTTLTLERAPTTHDLKPPQNFQPISESSDEGPAPRKSSGRLSGRKQSPIQEEFTPTAPPHTDTESASDTPRVVPQRTPSVISAAYGGSPRGRPRQHNFVAKNFYKRETCGPCGKTIKFAKVGVKCESCRAQAHPECRALLPLPCVPPPANARKLNAPQEGSIADYAPSTPPMVPALLVHCVNEVEKRGLSERGIYRVSAIDKDIKRLKERFLRGCGSPSLAHEDVHAVCGCIKDFVRGLREPLVSSALWADFMAAARLPEPSDAAAAIVQAVSQLPQPNRDTLAFLMLHLQKVAESEECGMGIDNLAKVFAPTVVGYGLTQGQEMYAATAHMFNVMQLMLRLPGEYWAQWACPGVDPSSPPTATLPRPRGFFFSPADTGVTRKKRSYFQ</sequence>
<protein>
    <submittedName>
        <fullName evidence="1">Uncharacterized protein</fullName>
    </submittedName>
</protein>